<organism evidence="10 11">
    <name type="scientific">Candidatus Mcinerneyibacterium aminivorans</name>
    <dbReference type="NCBI Taxonomy" id="2703815"/>
    <lineage>
        <taxon>Bacteria</taxon>
        <taxon>Candidatus Macinerneyibacteriota</taxon>
        <taxon>Candidatus Mcinerneyibacteria</taxon>
        <taxon>Candidatus Mcinerneyibacteriales</taxon>
        <taxon>Candidatus Mcinerneyibacteriaceae</taxon>
        <taxon>Candidatus Mcinerneyibacterium</taxon>
    </lineage>
</organism>
<dbReference type="EMBL" id="VSIX01000065">
    <property type="protein sequence ID" value="TYB30928.1"/>
    <property type="molecule type" value="Genomic_DNA"/>
</dbReference>
<dbReference type="Pfam" id="PF00270">
    <property type="entry name" value="DEAD"/>
    <property type="match status" value="1"/>
</dbReference>
<dbReference type="InterPro" id="IPR006555">
    <property type="entry name" value="ATP-dep_Helicase_C"/>
</dbReference>
<evidence type="ECO:0000256" key="5">
    <source>
        <dbReference type="ARBA" id="ARBA00022840"/>
    </source>
</evidence>
<keyword evidence="5" id="KW-0067">ATP-binding</keyword>
<dbReference type="Gene3D" id="3.40.50.300">
    <property type="entry name" value="P-loop containing nucleotide triphosphate hydrolases"/>
    <property type="match status" value="4"/>
</dbReference>
<evidence type="ECO:0000256" key="4">
    <source>
        <dbReference type="ARBA" id="ARBA00022806"/>
    </source>
</evidence>
<sequence>MNKRKIFINFNSFLNTRNSIYEIEIKTDKNYEDILIKPEMKITSMIEKHFKIKADDFKNAKYFKPVWNKIRKKYPQKYYKYISFKIGEIEEVLNIYDFYITARIVYPFKEFQNFRNVKKMEEFYFEIEDKYNEWLEDNKELELKQSKNLKLKRNNSKKNKKQTDFDINIDEIFSKKGKLSGKKKYEYRPQQEKLALKIIEAVKKSENLMANAPTGIGKSLAYLINAIKYSHEKSKKVLISTFTKKLQDQIKNKDLPFIKNFLGIDIDITFLKGRKNYICKRRLKEFINSNQNKKIKEYVYNLYMNHGVSELDDYEINYAHREKLKSEICNREKCEYYSECIYWQLRKKAKNSSILVLNHRLLVVDLMLNRYKNREILIVDEAHHLESIITDELGGEIKYGQFDFLKKSSKRAGKIIRDWHKIYNNIENYEYEDIREFVDNLKLIQTNSSRKIADFISFNLSLLKKYFKHRKYYYVDKVFKNNEIFYKLYPYYIGNWIKKNIWQKFSSSVFLSGTLFMDDRIMLSLFKKIYNIDGKRFEFLSLKSPFDYENNVKYYIPKNFPQYDYQNKEKYFNAVVEFLKEYIKRTEGKLMVLFTSYEDMNYVKEEMNNFFQKNAIKLYINEYNQKKFEENLFHVIFGTYSMWEGVDIDNKYLKSLIMIKSPFSVPSDGFFVSKKKVLDEKMYYFYYLNNAVIKFRQGFGRLIRSRKDKGVFILLDNRITQKSYKKFFINSISKNINFEFLPVRDIFNMAEAFLFDKTGLFLKNYKKRKNTYKFLDYKQVYIARDGRKGIKVIHGAAGTGKTVILLHRLKFLLMNFPHINNVLFLTFTASLSRYIENIINLENLNVEEKNIDIKYFYSLCEDIYGKKKNDVKFNMYYQKVYKYIKKNENKLEKYDVIFVDEGQDLGELEYRIIFKFLKPKNSDLTIAIDDKQDIYRMNFQKFFKNREVMEYKLKRPYRNTSSIMKFANLFIRNLFMPKRDEFFYKGEKPIIKRYNRLIKLLNGIEDFIKREVRNSNYMYNDFVIVYPRKNIYEQNNIADTIAEFFKLKEINLENIASYRNKRNFLILDNNVKLSTIHSIKGFEFKIVIMLGIDDMYVTNRNKRLLYIASTRAKEKIFIPYREISGFIDYIGVSN</sequence>
<reference evidence="10" key="1">
    <citation type="submission" date="2019-08" db="EMBL/GenBank/DDBJ databases">
        <title>Genomic characterization of a novel candidate phylum (ARYD3) from a high temperature, high salinity tertiary oil reservoir in north central Oklahoma, USA.</title>
        <authorList>
            <person name="Youssef N.H."/>
            <person name="Yadav A."/>
            <person name="Elshahed M.S."/>
        </authorList>
    </citation>
    <scope>NUCLEOTIDE SEQUENCE [LARGE SCALE GENOMIC DNA]</scope>
    <source>
        <strain evidence="10">ARYD3</strain>
    </source>
</reference>
<dbReference type="InterPro" id="IPR014017">
    <property type="entry name" value="DNA_helicase_UvrD-like_C"/>
</dbReference>
<evidence type="ECO:0000256" key="3">
    <source>
        <dbReference type="ARBA" id="ARBA00022801"/>
    </source>
</evidence>
<dbReference type="GO" id="GO:0043139">
    <property type="term" value="F:5'-3' DNA helicase activity"/>
    <property type="evidence" value="ECO:0007669"/>
    <property type="project" value="UniProtKB-EC"/>
</dbReference>
<dbReference type="SMART" id="SM00487">
    <property type="entry name" value="DEXDc"/>
    <property type="match status" value="1"/>
</dbReference>
<dbReference type="EC" id="5.6.2.3" evidence="7"/>
<evidence type="ECO:0000256" key="6">
    <source>
        <dbReference type="ARBA" id="ARBA00038058"/>
    </source>
</evidence>
<dbReference type="Pfam" id="PF13307">
    <property type="entry name" value="Helicase_C_2"/>
    <property type="match status" value="1"/>
</dbReference>
<evidence type="ECO:0000256" key="7">
    <source>
        <dbReference type="ARBA" id="ARBA00044969"/>
    </source>
</evidence>
<comment type="similarity">
    <text evidence="6">Belongs to the helicase family. DinG subfamily.</text>
</comment>
<name>A0A5D0MI42_9BACT</name>
<dbReference type="GO" id="GO:0003676">
    <property type="term" value="F:nucleic acid binding"/>
    <property type="evidence" value="ECO:0007669"/>
    <property type="project" value="InterPro"/>
</dbReference>
<dbReference type="AlphaFoldDB" id="A0A5D0MI42"/>
<comment type="cofactor">
    <cofactor evidence="1">
        <name>[4Fe-4S] cluster</name>
        <dbReference type="ChEBI" id="CHEBI:49883"/>
    </cofactor>
</comment>
<dbReference type="PANTHER" id="PTHR11472:SF34">
    <property type="entry name" value="REGULATOR OF TELOMERE ELONGATION HELICASE 1"/>
    <property type="match status" value="1"/>
</dbReference>
<feature type="domain" description="Helicase ATP-binding" evidence="9">
    <location>
        <begin position="177"/>
        <end position="441"/>
    </location>
</feature>
<evidence type="ECO:0000256" key="2">
    <source>
        <dbReference type="ARBA" id="ARBA00022741"/>
    </source>
</evidence>
<dbReference type="InterPro" id="IPR014013">
    <property type="entry name" value="Helic_SF1/SF2_ATP-bd_DinG/Rad3"/>
</dbReference>
<dbReference type="GO" id="GO:0006139">
    <property type="term" value="P:nucleobase-containing compound metabolic process"/>
    <property type="evidence" value="ECO:0007669"/>
    <property type="project" value="InterPro"/>
</dbReference>
<dbReference type="Pfam" id="PF13361">
    <property type="entry name" value="UvrD_C"/>
    <property type="match status" value="1"/>
</dbReference>
<dbReference type="GO" id="GO:0016818">
    <property type="term" value="F:hydrolase activity, acting on acid anhydrides, in phosphorus-containing anhydrides"/>
    <property type="evidence" value="ECO:0007669"/>
    <property type="project" value="InterPro"/>
</dbReference>
<comment type="caution">
    <text evidence="10">The sequence shown here is derived from an EMBL/GenBank/DDBJ whole genome shotgun (WGS) entry which is preliminary data.</text>
</comment>
<evidence type="ECO:0000256" key="8">
    <source>
        <dbReference type="ARBA" id="ARBA00048954"/>
    </source>
</evidence>
<keyword evidence="3" id="KW-0378">Hydrolase</keyword>
<proteinExistence type="inferred from homology"/>
<evidence type="ECO:0000313" key="10">
    <source>
        <dbReference type="EMBL" id="TYB30928.1"/>
    </source>
</evidence>
<dbReference type="PANTHER" id="PTHR11472">
    <property type="entry name" value="DNA REPAIR DEAD HELICASE RAD3/XP-D SUBFAMILY MEMBER"/>
    <property type="match status" value="1"/>
</dbReference>
<evidence type="ECO:0000256" key="1">
    <source>
        <dbReference type="ARBA" id="ARBA00001966"/>
    </source>
</evidence>
<dbReference type="Proteomes" id="UP000324143">
    <property type="component" value="Unassembled WGS sequence"/>
</dbReference>
<dbReference type="InterPro" id="IPR014001">
    <property type="entry name" value="Helicase_ATP-bd"/>
</dbReference>
<dbReference type="Pfam" id="PF13245">
    <property type="entry name" value="AAA_19"/>
    <property type="match status" value="1"/>
</dbReference>
<dbReference type="GO" id="GO:0005524">
    <property type="term" value="F:ATP binding"/>
    <property type="evidence" value="ECO:0007669"/>
    <property type="project" value="UniProtKB-KW"/>
</dbReference>
<dbReference type="PROSITE" id="PS51193">
    <property type="entry name" value="HELICASE_ATP_BIND_2"/>
    <property type="match status" value="1"/>
</dbReference>
<keyword evidence="4" id="KW-0347">Helicase</keyword>
<evidence type="ECO:0000259" key="9">
    <source>
        <dbReference type="PROSITE" id="PS51193"/>
    </source>
</evidence>
<dbReference type="InterPro" id="IPR045028">
    <property type="entry name" value="DinG/Rad3-like"/>
</dbReference>
<dbReference type="SMART" id="SM00491">
    <property type="entry name" value="HELICc2"/>
    <property type="match status" value="1"/>
</dbReference>
<comment type="catalytic activity">
    <reaction evidence="8">
        <text>ATP + H2O = ADP + phosphate + H(+)</text>
        <dbReference type="Rhea" id="RHEA:13065"/>
        <dbReference type="ChEBI" id="CHEBI:15377"/>
        <dbReference type="ChEBI" id="CHEBI:15378"/>
        <dbReference type="ChEBI" id="CHEBI:30616"/>
        <dbReference type="ChEBI" id="CHEBI:43474"/>
        <dbReference type="ChEBI" id="CHEBI:456216"/>
        <dbReference type="EC" id="5.6.2.3"/>
    </reaction>
</comment>
<dbReference type="InterPro" id="IPR027417">
    <property type="entry name" value="P-loop_NTPase"/>
</dbReference>
<gene>
    <name evidence="10" type="ORF">FXF47_07015</name>
</gene>
<keyword evidence="11" id="KW-1185">Reference proteome</keyword>
<accession>A0A5D0MI42</accession>
<keyword evidence="2" id="KW-0547">Nucleotide-binding</keyword>
<protein>
    <recommendedName>
        <fullName evidence="7">DNA 5'-3' helicase</fullName>
        <ecNumber evidence="7">5.6.2.3</ecNumber>
    </recommendedName>
</protein>
<dbReference type="SUPFAM" id="SSF52540">
    <property type="entry name" value="P-loop containing nucleoside triphosphate hydrolases"/>
    <property type="match status" value="3"/>
</dbReference>
<dbReference type="InterPro" id="IPR011545">
    <property type="entry name" value="DEAD/DEAH_box_helicase_dom"/>
</dbReference>
<evidence type="ECO:0000313" key="11">
    <source>
        <dbReference type="Proteomes" id="UP000324143"/>
    </source>
</evidence>